<dbReference type="EMBL" id="BLPF01000001">
    <property type="protein sequence ID" value="GFJ77057.1"/>
    <property type="molecule type" value="Genomic_DNA"/>
</dbReference>
<reference evidence="2 3" key="1">
    <citation type="submission" date="2020-03" db="EMBL/GenBank/DDBJ databases">
        <title>Whole genome shotgun sequence of Phytohabitans houttuyneae NBRC 108639.</title>
        <authorList>
            <person name="Komaki H."/>
            <person name="Tamura T."/>
        </authorList>
    </citation>
    <scope>NUCLEOTIDE SEQUENCE [LARGE SCALE GENOMIC DNA]</scope>
    <source>
        <strain evidence="2 3">NBRC 108639</strain>
    </source>
</reference>
<dbReference type="AlphaFoldDB" id="A0A6V8K5N8"/>
<protein>
    <recommendedName>
        <fullName evidence="4">DUF3455 domain-containing protein</fullName>
    </recommendedName>
</protein>
<evidence type="ECO:0000256" key="1">
    <source>
        <dbReference type="SAM" id="SignalP"/>
    </source>
</evidence>
<dbReference type="Proteomes" id="UP000482800">
    <property type="component" value="Unassembled WGS sequence"/>
</dbReference>
<comment type="caution">
    <text evidence="2">The sequence shown here is derived from an EMBL/GenBank/DDBJ whole genome shotgun (WGS) entry which is preliminary data.</text>
</comment>
<reference evidence="2 3" key="2">
    <citation type="submission" date="2020-03" db="EMBL/GenBank/DDBJ databases">
        <authorList>
            <person name="Ichikawa N."/>
            <person name="Kimura A."/>
            <person name="Kitahashi Y."/>
            <person name="Uohara A."/>
        </authorList>
    </citation>
    <scope>NUCLEOTIDE SEQUENCE [LARGE SCALE GENOMIC DNA]</scope>
    <source>
        <strain evidence="2 3">NBRC 108639</strain>
    </source>
</reference>
<dbReference type="Pfam" id="PF11937">
    <property type="entry name" value="DUF3455"/>
    <property type="match status" value="1"/>
</dbReference>
<organism evidence="2 3">
    <name type="scientific">Phytohabitans houttuyneae</name>
    <dbReference type="NCBI Taxonomy" id="1076126"/>
    <lineage>
        <taxon>Bacteria</taxon>
        <taxon>Bacillati</taxon>
        <taxon>Actinomycetota</taxon>
        <taxon>Actinomycetes</taxon>
        <taxon>Micromonosporales</taxon>
        <taxon>Micromonosporaceae</taxon>
    </lineage>
</organism>
<keyword evidence="1" id="KW-0732">Signal</keyword>
<keyword evidence="3" id="KW-1185">Reference proteome</keyword>
<feature type="signal peptide" evidence="1">
    <location>
        <begin position="1"/>
        <end position="24"/>
    </location>
</feature>
<dbReference type="InterPro" id="IPR021851">
    <property type="entry name" value="DUF3455"/>
</dbReference>
<accession>A0A6V8K5N8</accession>
<dbReference type="PANTHER" id="PTHR35567:SF1">
    <property type="entry name" value="CONSERVED FUNGAL PROTEIN (AFU_ORTHOLOGUE AFUA_1G14230)"/>
    <property type="match status" value="1"/>
</dbReference>
<gene>
    <name evidence="2" type="ORF">Phou_012370</name>
</gene>
<name>A0A6V8K5N8_9ACTN</name>
<dbReference type="PANTHER" id="PTHR35567">
    <property type="entry name" value="MALATE DEHYDROGENASE (AFU_ORTHOLOGUE AFUA_2G13800)"/>
    <property type="match status" value="1"/>
</dbReference>
<evidence type="ECO:0000313" key="3">
    <source>
        <dbReference type="Proteomes" id="UP000482800"/>
    </source>
</evidence>
<feature type="chain" id="PRO_5038744430" description="DUF3455 domain-containing protein" evidence="1">
    <location>
        <begin position="25"/>
        <end position="177"/>
    </location>
</feature>
<evidence type="ECO:0008006" key="4">
    <source>
        <dbReference type="Google" id="ProtNLM"/>
    </source>
</evidence>
<proteinExistence type="predicted"/>
<evidence type="ECO:0000313" key="2">
    <source>
        <dbReference type="EMBL" id="GFJ77057.1"/>
    </source>
</evidence>
<sequence>MGRALGCAALLATALIAGSSSSAAAVPALKPAPPALAPPAGHVLTAVFAARGVQVYQCAAGAWAFVEPAATLSGVSWRPRGHHDVIHFRGPSWESTEDGSLVEARAVANSPVPGAIPELLLQSTRNRGDGVFGRTAYIQRLATQGGVAPAGACVDGATTGVPYRAEYRFYSPVSSGS</sequence>